<dbReference type="KEGG" id="ncc:104957882"/>
<gene>
    <name evidence="5" type="primary">LOC104957882</name>
</gene>
<dbReference type="OrthoDB" id="8936769at2759"/>
<evidence type="ECO:0000313" key="5">
    <source>
        <dbReference type="RefSeq" id="XP_010783862.1"/>
    </source>
</evidence>
<keyword evidence="2" id="KW-0472">Membrane</keyword>
<keyword evidence="1" id="KW-0325">Glycoprotein</keyword>
<name>A0A6I9P6Q9_9TELE</name>
<evidence type="ECO:0000256" key="3">
    <source>
        <dbReference type="SAM" id="SignalP"/>
    </source>
</evidence>
<keyword evidence="4" id="KW-1185">Reference proteome</keyword>
<keyword evidence="3" id="KW-0732">Signal</keyword>
<dbReference type="AlphaFoldDB" id="A0A6I9P6Q9"/>
<evidence type="ECO:0000256" key="1">
    <source>
        <dbReference type="ARBA" id="ARBA00023180"/>
    </source>
</evidence>
<dbReference type="Gene3D" id="3.30.500.10">
    <property type="entry name" value="MHC class I-like antigen recognition-like"/>
    <property type="match status" value="1"/>
</dbReference>
<dbReference type="RefSeq" id="XP_010783862.1">
    <property type="nucleotide sequence ID" value="XM_010785560.1"/>
</dbReference>
<evidence type="ECO:0000313" key="4">
    <source>
        <dbReference type="Proteomes" id="UP000504611"/>
    </source>
</evidence>
<organism evidence="4 5">
    <name type="scientific">Notothenia coriiceps</name>
    <name type="common">black rockcod</name>
    <dbReference type="NCBI Taxonomy" id="8208"/>
    <lineage>
        <taxon>Eukaryota</taxon>
        <taxon>Metazoa</taxon>
        <taxon>Chordata</taxon>
        <taxon>Craniata</taxon>
        <taxon>Vertebrata</taxon>
        <taxon>Euteleostomi</taxon>
        <taxon>Actinopterygii</taxon>
        <taxon>Neopterygii</taxon>
        <taxon>Teleostei</taxon>
        <taxon>Neoteleostei</taxon>
        <taxon>Acanthomorphata</taxon>
        <taxon>Eupercaria</taxon>
        <taxon>Perciformes</taxon>
        <taxon>Notothenioidei</taxon>
        <taxon>Nototheniidae</taxon>
        <taxon>Notothenia</taxon>
    </lineage>
</organism>
<feature type="chain" id="PRO_5026971839" evidence="3">
    <location>
        <begin position="22"/>
        <end position="240"/>
    </location>
</feature>
<evidence type="ECO:0000256" key="2">
    <source>
        <dbReference type="SAM" id="Phobius"/>
    </source>
</evidence>
<protein>
    <submittedName>
        <fullName evidence="5">Uncharacterized protein isoform X1</fullName>
    </submittedName>
</protein>
<keyword evidence="2" id="KW-0812">Transmembrane</keyword>
<dbReference type="InterPro" id="IPR037055">
    <property type="entry name" value="MHC_I-like_Ag-recog_sf"/>
</dbReference>
<keyword evidence="2" id="KW-1133">Transmembrane helix</keyword>
<dbReference type="InterPro" id="IPR011162">
    <property type="entry name" value="MHC_I/II-like_Ag-recog"/>
</dbReference>
<reference evidence="5" key="1">
    <citation type="submission" date="2025-08" db="UniProtKB">
        <authorList>
            <consortium name="RefSeq"/>
        </authorList>
    </citation>
    <scope>IDENTIFICATION</scope>
    <source>
        <tissue evidence="5">Muscle</tissue>
    </source>
</reference>
<proteinExistence type="predicted"/>
<dbReference type="Proteomes" id="UP000504611">
    <property type="component" value="Unplaced"/>
</dbReference>
<dbReference type="SUPFAM" id="SSF54452">
    <property type="entry name" value="MHC antigen-recognition domain"/>
    <property type="match status" value="1"/>
</dbReference>
<feature type="transmembrane region" description="Helical" evidence="2">
    <location>
        <begin position="182"/>
        <end position="202"/>
    </location>
</feature>
<feature type="signal peptide" evidence="3">
    <location>
        <begin position="1"/>
        <end position="21"/>
    </location>
</feature>
<dbReference type="GeneID" id="104957882"/>
<accession>A0A6I9P6Q9</accession>
<sequence length="240" mass="26730">MQFLGHFLGLLVLSTCELSLCFPVPVDTVIVQVQQWGVVGAQQVAEQVLLNGVSLKDKSQEVDSIIQTMSVDALLPTLINVNKTSILSNHTVLRSRECILEGSQLLWADSVFYDGKVYLTLDHTDTWTAHVPEALAFKVLWEKEEQRTKIESPRLQEECIKLMKELMLSQEQSVPGRPLTQFLIPILAVLVFSGLIMITILLSKKQGLRHPGGVVGSIIHYPKDIGETTPEIKGNGYRTL</sequence>